<reference evidence="1" key="1">
    <citation type="journal article" date="2021" name="Proc. Natl. Acad. Sci. U.S.A.">
        <title>A Catalog of Tens of Thousands of Viruses from Human Metagenomes Reveals Hidden Associations with Chronic Diseases.</title>
        <authorList>
            <person name="Tisza M.J."/>
            <person name="Buck C.B."/>
        </authorList>
    </citation>
    <scope>NUCLEOTIDE SEQUENCE</scope>
    <source>
        <strain evidence="1">Ct9Ns12</strain>
    </source>
</reference>
<dbReference type="EMBL" id="BK014906">
    <property type="protein sequence ID" value="DAD81733.1"/>
    <property type="molecule type" value="Genomic_DNA"/>
</dbReference>
<sequence>MEKLTINDLPEDVLERMRRAIREDSQMIALKNKHSQYIINRQYAKAVLLKEKMQKIEDRVIREYLDSYEGETENMQSLMSDMSPEDREYINTCTNAIILICDMIETFTMDFNQVLKKYHPDYRLEMYDKIMQVGKEAKAHVKFMSEYTDNVYQCSFADSADDITELVRNKARSLIRKVKAKEENK</sequence>
<accession>A0A8S5MH99</accession>
<organism evidence="1">
    <name type="scientific">Myoviridae sp. ct9Ns12</name>
    <dbReference type="NCBI Taxonomy" id="2826626"/>
    <lineage>
        <taxon>Viruses</taxon>
        <taxon>Duplodnaviria</taxon>
        <taxon>Heunggongvirae</taxon>
        <taxon>Uroviricota</taxon>
        <taxon>Caudoviricetes</taxon>
    </lineage>
</organism>
<name>A0A8S5MH99_9CAUD</name>
<proteinExistence type="predicted"/>
<evidence type="ECO:0000313" key="1">
    <source>
        <dbReference type="EMBL" id="DAD81733.1"/>
    </source>
</evidence>
<protein>
    <submittedName>
        <fullName evidence="1">Uncharacterized protein</fullName>
    </submittedName>
</protein>